<protein>
    <submittedName>
        <fullName evidence="8">Chromate transporter</fullName>
    </submittedName>
</protein>
<dbReference type="STRING" id="126156.SAMN05421670_2466"/>
<comment type="similarity">
    <text evidence="2">Belongs to the chromate ion transporter (CHR) (TC 2.A.51) family.</text>
</comment>
<feature type="transmembrane region" description="Helical" evidence="7">
    <location>
        <begin position="41"/>
        <end position="62"/>
    </location>
</feature>
<evidence type="ECO:0000256" key="7">
    <source>
        <dbReference type="SAM" id="Phobius"/>
    </source>
</evidence>
<organism evidence="8 9">
    <name type="scientific">Psychrobacillus psychrotolerans</name>
    <dbReference type="NCBI Taxonomy" id="126156"/>
    <lineage>
        <taxon>Bacteria</taxon>
        <taxon>Bacillati</taxon>
        <taxon>Bacillota</taxon>
        <taxon>Bacilli</taxon>
        <taxon>Bacillales</taxon>
        <taxon>Bacillaceae</taxon>
        <taxon>Psychrobacillus</taxon>
    </lineage>
</organism>
<dbReference type="PANTHER" id="PTHR43663">
    <property type="entry name" value="CHROMATE TRANSPORT PROTEIN-RELATED"/>
    <property type="match status" value="1"/>
</dbReference>
<evidence type="ECO:0000256" key="4">
    <source>
        <dbReference type="ARBA" id="ARBA00022692"/>
    </source>
</evidence>
<evidence type="ECO:0000256" key="1">
    <source>
        <dbReference type="ARBA" id="ARBA00004651"/>
    </source>
</evidence>
<keyword evidence="5 7" id="KW-1133">Transmembrane helix</keyword>
<keyword evidence="4 7" id="KW-0812">Transmembrane</keyword>
<evidence type="ECO:0000313" key="9">
    <source>
        <dbReference type="Proteomes" id="UP000198734"/>
    </source>
</evidence>
<proteinExistence type="inferred from homology"/>
<evidence type="ECO:0000256" key="3">
    <source>
        <dbReference type="ARBA" id="ARBA00022475"/>
    </source>
</evidence>
<dbReference type="GO" id="GO:0005886">
    <property type="term" value="C:plasma membrane"/>
    <property type="evidence" value="ECO:0007669"/>
    <property type="project" value="UniProtKB-SubCell"/>
</dbReference>
<evidence type="ECO:0000256" key="2">
    <source>
        <dbReference type="ARBA" id="ARBA00005262"/>
    </source>
</evidence>
<evidence type="ECO:0000256" key="5">
    <source>
        <dbReference type="ARBA" id="ARBA00022989"/>
    </source>
</evidence>
<feature type="transmembrane region" description="Helical" evidence="7">
    <location>
        <begin position="193"/>
        <end position="209"/>
    </location>
</feature>
<keyword evidence="6 7" id="KW-0472">Membrane</keyword>
<feature type="transmembrane region" description="Helical" evidence="7">
    <location>
        <begin position="82"/>
        <end position="103"/>
    </location>
</feature>
<feature type="transmembrane region" description="Helical" evidence="7">
    <location>
        <begin position="141"/>
        <end position="162"/>
    </location>
</feature>
<sequence>MPFINEFSYKVALHCWRALLTLRKRGSDSIKKTDWKLIRDIFFSFLKIGPVTFGGGYAMIPLIEREVVWKKRWITVKEVTEIFAIAQSVPGAIAINSAIFVGYRLAGFKGAVAAMFGVLLPTFWIVILLSVLYLYVQDNHYIEAAFVGIRAAVVAIIAYAAYKVGLTSIYDKTTWLVAITSVIVLYVLQVHPVFMIVGGILTGLIAVYIKKYLGIVTRLEKESEQID</sequence>
<keyword evidence="9" id="KW-1185">Reference proteome</keyword>
<dbReference type="RefSeq" id="WP_093537194.1">
    <property type="nucleotide sequence ID" value="NZ_FOXU01000004.1"/>
</dbReference>
<keyword evidence="3" id="KW-1003">Cell membrane</keyword>
<dbReference type="EMBL" id="FOXU01000004">
    <property type="protein sequence ID" value="SFQ52390.1"/>
    <property type="molecule type" value="Genomic_DNA"/>
</dbReference>
<dbReference type="GO" id="GO:0015109">
    <property type="term" value="F:chromate transmembrane transporter activity"/>
    <property type="evidence" value="ECO:0007669"/>
    <property type="project" value="InterPro"/>
</dbReference>
<dbReference type="PANTHER" id="PTHR43663:SF2">
    <property type="entry name" value="CHROMATE TRANSPORT PROTEIN-RELATED"/>
    <property type="match status" value="1"/>
</dbReference>
<dbReference type="Pfam" id="PF02417">
    <property type="entry name" value="Chromate_transp"/>
    <property type="match status" value="1"/>
</dbReference>
<accession>A0A1I5Z7G3</accession>
<comment type="subcellular location">
    <subcellularLocation>
        <location evidence="1">Cell membrane</location>
        <topology evidence="1">Multi-pass membrane protein</topology>
    </subcellularLocation>
</comment>
<dbReference type="OrthoDB" id="9027281at2"/>
<dbReference type="AlphaFoldDB" id="A0A1I5Z7G3"/>
<feature type="transmembrane region" description="Helical" evidence="7">
    <location>
        <begin position="110"/>
        <end position="135"/>
    </location>
</feature>
<feature type="transmembrane region" description="Helical" evidence="7">
    <location>
        <begin position="169"/>
        <end position="187"/>
    </location>
</feature>
<dbReference type="InterPro" id="IPR052518">
    <property type="entry name" value="CHR_Transporter"/>
</dbReference>
<evidence type="ECO:0000256" key="6">
    <source>
        <dbReference type="ARBA" id="ARBA00023136"/>
    </source>
</evidence>
<dbReference type="Proteomes" id="UP000198734">
    <property type="component" value="Unassembled WGS sequence"/>
</dbReference>
<evidence type="ECO:0000313" key="8">
    <source>
        <dbReference type="EMBL" id="SFQ52390.1"/>
    </source>
</evidence>
<reference evidence="9" key="1">
    <citation type="submission" date="2016-10" db="EMBL/GenBank/DDBJ databases">
        <authorList>
            <person name="Varghese N."/>
            <person name="Submissions S."/>
        </authorList>
    </citation>
    <scope>NUCLEOTIDE SEQUENCE [LARGE SCALE GENOMIC DNA]</scope>
    <source>
        <strain evidence="9">DSM 11706</strain>
    </source>
</reference>
<dbReference type="InterPro" id="IPR003370">
    <property type="entry name" value="Chromate_transpt"/>
</dbReference>
<name>A0A1I5Z7G3_9BACI</name>
<gene>
    <name evidence="8" type="ORF">SAMN05421670_2466</name>
</gene>